<gene>
    <name evidence="1" type="ORF">HNR51_000877</name>
</gene>
<evidence type="ECO:0000313" key="2">
    <source>
        <dbReference type="Proteomes" id="UP000543554"/>
    </source>
</evidence>
<proteinExistence type="predicted"/>
<protein>
    <submittedName>
        <fullName evidence="1">Uncharacterized protein</fullName>
    </submittedName>
</protein>
<accession>A0AA40RZT2</accession>
<sequence>MTGRDATIRCRITGGSRVPLRGPGMTESGTEAIKRKPYETVFANRDPA</sequence>
<reference evidence="1 2" key="1">
    <citation type="submission" date="2020-08" db="EMBL/GenBank/DDBJ databases">
        <title>Genomic Encyclopedia of Type Strains, Phase IV (KMG-IV): sequencing the most valuable type-strain genomes for metagenomic binning, comparative biology and taxonomic classification.</title>
        <authorList>
            <person name="Goeker M."/>
        </authorList>
    </citation>
    <scope>NUCLEOTIDE SEQUENCE [LARGE SCALE GENOMIC DNA]</scope>
    <source>
        <strain evidence="1 2">DSM 11490</strain>
    </source>
</reference>
<name>A0AA40RZT2_9HYPH</name>
<dbReference type="EMBL" id="JACJIB010000002">
    <property type="protein sequence ID" value="MBA8911809.1"/>
    <property type="molecule type" value="Genomic_DNA"/>
</dbReference>
<dbReference type="AlphaFoldDB" id="A0AA40RZT2"/>
<dbReference type="Proteomes" id="UP000543554">
    <property type="component" value="Unassembled WGS sequence"/>
</dbReference>
<comment type="caution">
    <text evidence="1">The sequence shown here is derived from an EMBL/GenBank/DDBJ whole genome shotgun (WGS) entry which is preliminary data.</text>
</comment>
<evidence type="ECO:0000313" key="1">
    <source>
        <dbReference type="EMBL" id="MBA8911809.1"/>
    </source>
</evidence>
<keyword evidence="2" id="KW-1185">Reference proteome</keyword>
<organism evidence="1 2">
    <name type="scientific">Methylorubrum thiocyanatum</name>
    <dbReference type="NCBI Taxonomy" id="47958"/>
    <lineage>
        <taxon>Bacteria</taxon>
        <taxon>Pseudomonadati</taxon>
        <taxon>Pseudomonadota</taxon>
        <taxon>Alphaproteobacteria</taxon>
        <taxon>Hyphomicrobiales</taxon>
        <taxon>Methylobacteriaceae</taxon>
        <taxon>Methylorubrum</taxon>
    </lineage>
</organism>